<dbReference type="AlphaFoldDB" id="A0A2P2NU07"/>
<protein>
    <submittedName>
        <fullName evidence="1">Uncharacterized protein</fullName>
    </submittedName>
</protein>
<name>A0A2P2NU07_RHIMU</name>
<reference evidence="1" key="1">
    <citation type="submission" date="2018-02" db="EMBL/GenBank/DDBJ databases">
        <title>Rhizophora mucronata_Transcriptome.</title>
        <authorList>
            <person name="Meera S.P."/>
            <person name="Sreeshan A."/>
            <person name="Augustine A."/>
        </authorList>
    </citation>
    <scope>NUCLEOTIDE SEQUENCE</scope>
    <source>
        <tissue evidence="1">Leaf</tissue>
    </source>
</reference>
<proteinExistence type="predicted"/>
<evidence type="ECO:0000313" key="1">
    <source>
        <dbReference type="EMBL" id="MBX45913.1"/>
    </source>
</evidence>
<dbReference type="EMBL" id="GGEC01065429">
    <property type="protein sequence ID" value="MBX45913.1"/>
    <property type="molecule type" value="Transcribed_RNA"/>
</dbReference>
<accession>A0A2P2NU07</accession>
<organism evidence="1">
    <name type="scientific">Rhizophora mucronata</name>
    <name type="common">Asiatic mangrove</name>
    <dbReference type="NCBI Taxonomy" id="61149"/>
    <lineage>
        <taxon>Eukaryota</taxon>
        <taxon>Viridiplantae</taxon>
        <taxon>Streptophyta</taxon>
        <taxon>Embryophyta</taxon>
        <taxon>Tracheophyta</taxon>
        <taxon>Spermatophyta</taxon>
        <taxon>Magnoliopsida</taxon>
        <taxon>eudicotyledons</taxon>
        <taxon>Gunneridae</taxon>
        <taxon>Pentapetalae</taxon>
        <taxon>rosids</taxon>
        <taxon>fabids</taxon>
        <taxon>Malpighiales</taxon>
        <taxon>Rhizophoraceae</taxon>
        <taxon>Rhizophora</taxon>
    </lineage>
</organism>
<sequence>MQCNDRLYHQHALPSLISVK</sequence>